<protein>
    <submittedName>
        <fullName evidence="1">Uncharacterized protein</fullName>
    </submittedName>
</protein>
<sequence length="35" mass="4128">MFRPEHLPMPVRYAEVNPDYTQRPEPEAMLDAIRG</sequence>
<dbReference type="EMBL" id="JAVDSD010000013">
    <property type="protein sequence ID" value="MDR6609721.1"/>
    <property type="molecule type" value="Genomic_DNA"/>
</dbReference>
<name>A0ACC6JTW1_9PSED</name>
<gene>
    <name evidence="1" type="ORF">J2X87_004825</name>
</gene>
<accession>A0ACC6JTW1</accession>
<evidence type="ECO:0000313" key="1">
    <source>
        <dbReference type="EMBL" id="MDR6609721.1"/>
    </source>
</evidence>
<keyword evidence="2" id="KW-1185">Reference proteome</keyword>
<evidence type="ECO:0000313" key="2">
    <source>
        <dbReference type="Proteomes" id="UP001259420"/>
    </source>
</evidence>
<dbReference type="Proteomes" id="UP001259420">
    <property type="component" value="Unassembled WGS sequence"/>
</dbReference>
<reference evidence="1" key="1">
    <citation type="submission" date="2023-07" db="EMBL/GenBank/DDBJ databases">
        <title>Sorghum-associated microbial communities from plants grown in Nebraska, USA.</title>
        <authorList>
            <person name="Schachtman D."/>
        </authorList>
    </citation>
    <scope>NUCLEOTIDE SEQUENCE</scope>
    <source>
        <strain evidence="1">BE46</strain>
    </source>
</reference>
<proteinExistence type="predicted"/>
<comment type="caution">
    <text evidence="1">The sequence shown here is derived from an EMBL/GenBank/DDBJ whole genome shotgun (WGS) entry which is preliminary data.</text>
</comment>
<organism evidence="1 2">
    <name type="scientific">Pseudomonas synxantha</name>
    <dbReference type="NCBI Taxonomy" id="47883"/>
    <lineage>
        <taxon>Bacteria</taxon>
        <taxon>Pseudomonadati</taxon>
        <taxon>Pseudomonadota</taxon>
        <taxon>Gammaproteobacteria</taxon>
        <taxon>Pseudomonadales</taxon>
        <taxon>Pseudomonadaceae</taxon>
        <taxon>Pseudomonas</taxon>
    </lineage>
</organism>